<dbReference type="EMBL" id="JADQBC010000027">
    <property type="protein sequence ID" value="MBR8827346.1"/>
    <property type="molecule type" value="Genomic_DNA"/>
</dbReference>
<dbReference type="AlphaFoldDB" id="A0A941GW06"/>
<reference evidence="1" key="1">
    <citation type="submission" date="2021-02" db="EMBL/GenBank/DDBJ databases">
        <title>Metagenome analyses of Stigonema ocellatum DSM 106950, Chlorogloea purpurea SAG 13.99 and Gomphosphaeria aponina DSM 107014.</title>
        <authorList>
            <person name="Marter P."/>
            <person name="Huang S."/>
        </authorList>
    </citation>
    <scope>NUCLEOTIDE SEQUENCE</scope>
    <source>
        <strain evidence="1">JP213</strain>
    </source>
</reference>
<name>A0A941GW06_9CHRO</name>
<evidence type="ECO:0000313" key="2">
    <source>
        <dbReference type="Proteomes" id="UP000767446"/>
    </source>
</evidence>
<organism evidence="1 2">
    <name type="scientific">Gomphosphaeria aponina SAG 52.96 = DSM 107014</name>
    <dbReference type="NCBI Taxonomy" id="1521640"/>
    <lineage>
        <taxon>Bacteria</taxon>
        <taxon>Bacillati</taxon>
        <taxon>Cyanobacteriota</taxon>
        <taxon>Cyanophyceae</taxon>
        <taxon>Oscillatoriophycideae</taxon>
        <taxon>Chroococcales</taxon>
        <taxon>Gomphosphaeriaceae</taxon>
        <taxon>Gomphosphaeria</taxon>
    </lineage>
</organism>
<dbReference type="Proteomes" id="UP000767446">
    <property type="component" value="Unassembled WGS sequence"/>
</dbReference>
<gene>
    <name evidence="1" type="ORF">DSM107014_05470</name>
</gene>
<sequence length="85" mass="10160">MTQTTVRLNIPFESLLNAISDLNLEEKRKLWQILEREISQDQTDMMVIDYKTKYKPTGEILKIEEIRSRYPQEWVLIADTQSDEQ</sequence>
<protein>
    <submittedName>
        <fullName evidence="1">Uncharacterized protein</fullName>
    </submittedName>
</protein>
<evidence type="ECO:0000313" key="1">
    <source>
        <dbReference type="EMBL" id="MBR8827346.1"/>
    </source>
</evidence>
<accession>A0A941GW06</accession>
<proteinExistence type="predicted"/>
<comment type="caution">
    <text evidence="1">The sequence shown here is derived from an EMBL/GenBank/DDBJ whole genome shotgun (WGS) entry which is preliminary data.</text>
</comment>